<dbReference type="InterPro" id="IPR036890">
    <property type="entry name" value="HATPase_C_sf"/>
</dbReference>
<evidence type="ECO:0000256" key="3">
    <source>
        <dbReference type="ARBA" id="ARBA00012438"/>
    </source>
</evidence>
<evidence type="ECO:0000256" key="7">
    <source>
        <dbReference type="ARBA" id="ARBA00023012"/>
    </source>
</evidence>
<dbReference type="CDD" id="cd00082">
    <property type="entry name" value="HisKA"/>
    <property type="match status" value="1"/>
</dbReference>
<dbReference type="Proteomes" id="UP000249081">
    <property type="component" value="Unassembled WGS sequence"/>
</dbReference>
<dbReference type="InterPro" id="IPR003594">
    <property type="entry name" value="HATPase_dom"/>
</dbReference>
<evidence type="ECO:0000256" key="6">
    <source>
        <dbReference type="ARBA" id="ARBA00022777"/>
    </source>
</evidence>
<dbReference type="Gene3D" id="3.30.450.20">
    <property type="entry name" value="PAS domain"/>
    <property type="match status" value="3"/>
</dbReference>
<keyword evidence="8" id="KW-0472">Membrane</keyword>
<reference evidence="11 12" key="2">
    <citation type="submission" date="2018-06" db="EMBL/GenBank/DDBJ databases">
        <title>Metagenomic assembly of (sub)arctic Cyanobacteria and their associated microbiome from non-axenic cultures.</title>
        <authorList>
            <person name="Baurain D."/>
        </authorList>
    </citation>
    <scope>NUCLEOTIDE SEQUENCE [LARGE SCALE GENOMIC DNA]</scope>
    <source>
        <strain evidence="11">ULC041bin1</strain>
    </source>
</reference>
<dbReference type="InterPro" id="IPR003661">
    <property type="entry name" value="HisK_dim/P_dom"/>
</dbReference>
<dbReference type="FunFam" id="3.30.565.10:FF:000006">
    <property type="entry name" value="Sensor histidine kinase WalK"/>
    <property type="match status" value="1"/>
</dbReference>
<dbReference type="SMART" id="SM00388">
    <property type="entry name" value="HisKA"/>
    <property type="match status" value="1"/>
</dbReference>
<feature type="domain" description="Histidine kinase" evidence="9">
    <location>
        <begin position="507"/>
        <end position="753"/>
    </location>
</feature>
<reference evidence="12" key="1">
    <citation type="submission" date="2018-04" db="EMBL/GenBank/DDBJ databases">
        <authorList>
            <person name="Cornet L."/>
        </authorList>
    </citation>
    <scope>NUCLEOTIDE SEQUENCE [LARGE SCALE GENOMIC DNA]</scope>
</reference>
<dbReference type="EC" id="2.7.13.3" evidence="3"/>
<dbReference type="PANTHER" id="PTHR43711">
    <property type="entry name" value="TWO-COMPONENT HISTIDINE KINASE"/>
    <property type="match status" value="1"/>
</dbReference>
<dbReference type="PROSITE" id="PS50109">
    <property type="entry name" value="HIS_KIN"/>
    <property type="match status" value="1"/>
</dbReference>
<dbReference type="PANTHER" id="PTHR43711:SF30">
    <property type="entry name" value="HISTIDINE KINASE"/>
    <property type="match status" value="1"/>
</dbReference>
<dbReference type="Pfam" id="PF13426">
    <property type="entry name" value="PAS_9"/>
    <property type="match status" value="1"/>
</dbReference>
<comment type="caution">
    <text evidence="11">The sequence shown here is derived from an EMBL/GenBank/DDBJ whole genome shotgun (WGS) entry which is preliminary data.</text>
</comment>
<keyword evidence="4" id="KW-0597">Phosphoprotein</keyword>
<keyword evidence="5" id="KW-0808">Transferase</keyword>
<dbReference type="InterPro" id="IPR003660">
    <property type="entry name" value="HAMP_dom"/>
</dbReference>
<evidence type="ECO:0000256" key="2">
    <source>
        <dbReference type="ARBA" id="ARBA00004370"/>
    </source>
</evidence>
<keyword evidence="6" id="KW-0418">Kinase</keyword>
<keyword evidence="7" id="KW-0902">Two-component regulatory system</keyword>
<dbReference type="InterPro" id="IPR036097">
    <property type="entry name" value="HisK_dim/P_sf"/>
</dbReference>
<sequence length="754" mass="83164">MVRFVPIYSPAGEFEGVFSTGILLTQLGEFLADLAPSLQGQVFLVEPGGNLVATSTGELTFDQQARPDPTQNVAVEPRRLPVSQSQNPLTRAVAASLMAQHDSLGAIQEAQFSDLRFQRQRYFVEATPLRQDLGWILVTVIPTSELMADIYGNLARTALLCALALLGSVGLGLWTADYITKPILSLQRATQAFTDGMAMVPLAQPSRIQEVEALRQGFDHMVGQLVRSFQNLKDRENTLATFLNGVPVALSVHDQRGQMLFLNAKGKELLVNGIALADAGHLAETYQLYRAGSDQLYPTDELRVVRGLRGETDYTDDVEIETGDRRIPLEVHTIPVFNTLGQVIYSINTFQDISERRQTERLRANYQQELERQVATQTASLVASETTKQALINAIPDLLMRLGRDGLPLEIYNLEAVNWLGDKAQPYEATMYQNLPGPVAEERQRCVEQALATGTIQRQEYEFVSRGQTFCEEARIIPVTQDEVLVVVRDISDRYKVDRLKDEFISIVSHELRTPLTAIRGGLGILAAGVLQDRPQKTQQMLHMALNNTERLIRLVNDILDLERLASGRVELRLEPCQIDDLIDQSVSGLAAIAEAAQVTLHIASEPALVLADPDAIVQTLTNLLGNAIKFSDPGQKIWLKVERLPASSADVNGADVNGAGMNGTGTHDGERSPQPYLRIAVQDQGRGIPADRLEVIFERFQQVDVSDSRCRGGTGLGLAICKRIVEQHGGEIWAESQLGQGSTFFFTLPLKEL</sequence>
<dbReference type="CDD" id="cd16922">
    <property type="entry name" value="HATPase_EvgS-ArcB-TorS-like"/>
    <property type="match status" value="1"/>
</dbReference>
<comment type="catalytic activity">
    <reaction evidence="1">
        <text>ATP + protein L-histidine = ADP + protein N-phospho-L-histidine.</text>
        <dbReference type="EC" id="2.7.13.3"/>
    </reaction>
</comment>
<evidence type="ECO:0000313" key="11">
    <source>
        <dbReference type="EMBL" id="PZO34263.1"/>
    </source>
</evidence>
<dbReference type="GO" id="GO:0016020">
    <property type="term" value="C:membrane"/>
    <property type="evidence" value="ECO:0007669"/>
    <property type="project" value="UniProtKB-SubCell"/>
</dbReference>
<evidence type="ECO:0000256" key="1">
    <source>
        <dbReference type="ARBA" id="ARBA00000085"/>
    </source>
</evidence>
<dbReference type="SUPFAM" id="SSF47384">
    <property type="entry name" value="Homodimeric domain of signal transducing histidine kinase"/>
    <property type="match status" value="1"/>
</dbReference>
<dbReference type="SUPFAM" id="SSF55874">
    <property type="entry name" value="ATPase domain of HSP90 chaperone/DNA topoisomerase II/histidine kinase"/>
    <property type="match status" value="1"/>
</dbReference>
<dbReference type="SMART" id="SM00387">
    <property type="entry name" value="HATPase_c"/>
    <property type="match status" value="1"/>
</dbReference>
<dbReference type="Pfam" id="PF02518">
    <property type="entry name" value="HATPase_c"/>
    <property type="match status" value="1"/>
</dbReference>
<dbReference type="PRINTS" id="PR00344">
    <property type="entry name" value="BCTRLSENSOR"/>
</dbReference>
<dbReference type="AlphaFoldDB" id="A0A2W4VN26"/>
<dbReference type="InterPro" id="IPR035965">
    <property type="entry name" value="PAS-like_dom_sf"/>
</dbReference>
<dbReference type="Gene3D" id="1.10.287.130">
    <property type="match status" value="1"/>
</dbReference>
<gene>
    <name evidence="11" type="ORF">DCF17_20700</name>
</gene>
<dbReference type="InterPro" id="IPR004358">
    <property type="entry name" value="Sig_transdc_His_kin-like_C"/>
</dbReference>
<accession>A0A2W4VN26</accession>
<dbReference type="GO" id="GO:0000155">
    <property type="term" value="F:phosphorelay sensor kinase activity"/>
    <property type="evidence" value="ECO:0007669"/>
    <property type="project" value="InterPro"/>
</dbReference>
<proteinExistence type="predicted"/>
<comment type="subcellular location">
    <subcellularLocation>
        <location evidence="2">Membrane</location>
    </subcellularLocation>
</comment>
<dbReference type="EMBL" id="QBMN01000214">
    <property type="protein sequence ID" value="PZO34263.1"/>
    <property type="molecule type" value="Genomic_DNA"/>
</dbReference>
<feature type="domain" description="HAMP" evidence="10">
    <location>
        <begin position="177"/>
        <end position="230"/>
    </location>
</feature>
<dbReference type="Gene3D" id="3.30.565.10">
    <property type="entry name" value="Histidine kinase-like ATPase, C-terminal domain"/>
    <property type="match status" value="1"/>
</dbReference>
<dbReference type="FunFam" id="1.10.287.130:FF:000001">
    <property type="entry name" value="Two-component sensor histidine kinase"/>
    <property type="match status" value="1"/>
</dbReference>
<evidence type="ECO:0000256" key="5">
    <source>
        <dbReference type="ARBA" id="ARBA00022679"/>
    </source>
</evidence>
<dbReference type="SUPFAM" id="SSF55785">
    <property type="entry name" value="PYP-like sensor domain (PAS domain)"/>
    <property type="match status" value="2"/>
</dbReference>
<evidence type="ECO:0000259" key="10">
    <source>
        <dbReference type="PROSITE" id="PS50885"/>
    </source>
</evidence>
<evidence type="ECO:0000256" key="4">
    <source>
        <dbReference type="ARBA" id="ARBA00022553"/>
    </source>
</evidence>
<evidence type="ECO:0000256" key="8">
    <source>
        <dbReference type="ARBA" id="ARBA00023136"/>
    </source>
</evidence>
<dbReference type="InterPro" id="IPR050736">
    <property type="entry name" value="Sensor_HK_Regulatory"/>
</dbReference>
<dbReference type="Pfam" id="PF00512">
    <property type="entry name" value="HisKA"/>
    <property type="match status" value="1"/>
</dbReference>
<dbReference type="PROSITE" id="PS50885">
    <property type="entry name" value="HAMP"/>
    <property type="match status" value="1"/>
</dbReference>
<evidence type="ECO:0000313" key="12">
    <source>
        <dbReference type="Proteomes" id="UP000249081"/>
    </source>
</evidence>
<evidence type="ECO:0000259" key="9">
    <source>
        <dbReference type="PROSITE" id="PS50109"/>
    </source>
</evidence>
<dbReference type="InterPro" id="IPR000014">
    <property type="entry name" value="PAS"/>
</dbReference>
<protein>
    <recommendedName>
        <fullName evidence="3">histidine kinase</fullName>
        <ecNumber evidence="3">2.7.13.3</ecNumber>
    </recommendedName>
</protein>
<name>A0A2W4VN26_9CYAN</name>
<dbReference type="InterPro" id="IPR005467">
    <property type="entry name" value="His_kinase_dom"/>
</dbReference>
<dbReference type="Gene3D" id="6.10.340.10">
    <property type="match status" value="1"/>
</dbReference>
<organism evidence="11 12">
    <name type="scientific">Shackletoniella antarctica</name>
    <dbReference type="NCBI Taxonomy" id="268115"/>
    <lineage>
        <taxon>Bacteria</taxon>
        <taxon>Bacillati</taxon>
        <taxon>Cyanobacteriota</taxon>
        <taxon>Cyanophyceae</taxon>
        <taxon>Oculatellales</taxon>
        <taxon>Oculatellaceae</taxon>
        <taxon>Shackletoniella</taxon>
    </lineage>
</organism>